<evidence type="ECO:0000256" key="5">
    <source>
        <dbReference type="ARBA" id="ARBA00023002"/>
    </source>
</evidence>
<dbReference type="InterPro" id="IPR005123">
    <property type="entry name" value="Oxoglu/Fe-dep_dioxygenase_dom"/>
</dbReference>
<evidence type="ECO:0000256" key="4">
    <source>
        <dbReference type="ARBA" id="ARBA00022964"/>
    </source>
</evidence>
<keyword evidence="3" id="KW-0847">Vitamin C</keyword>
<sequence length="630" mass="71406">MVGAFPRWKLLFLLFSFLVSGEKTIEPAVLVEQPDGTTKGWIQLCREVNALRSNLPSFVAKLGDLYEARQTISKKRRLLQRDHNHTSSLWQSLACEVASPGGPWRLKVDLEAPKEAPPAFRKHHRVVLVFPTSWPQSLPSIRFTGQLRSLYVKPPDEDKSDHVHEASSKLLARLQEAVGPITCMWRQTGGCNATGDREPEKDRLCGENVPLGNSGFCDCNGDGLMNGAEPGYSCESSPGSCETRCPQEVQKGRYDLHGLLSQLHRSLGGALHPSDQTAWQRTASTFEEDASTVVKYAAYGRKHEELFWANGLKLEDAIDPRIFKLIFKVFNGTRYSRAEAKKQLLASGLIKEIIPDLVFSFPVFTLEFCTLLMEEIRNFYGSKLPARRPNSMNNYGIILNEIGLEPMIFDLQDALIQPLASVLFPLEGSELESHHSFTIRYKGGEDTHLDVHTDDSDVTFNVNIFGNYTGAPLVFCGINGEPDHRHFRTAYQHQLGYAIIHKGRHRHGAEDITGGERMNLVVWSYSYNYRHSKESIKVHQREAAKPDERCVSYTHDRDFGRYKAWPEGKKERFLGRGWCPPRGKEYVAWHWRIEKRERERASEGGREGGSEGARELLRDKLFHNSLLTPS</sequence>
<gene>
    <name evidence="10" type="ORF">CCMP2556_LOCUS26693</name>
</gene>
<evidence type="ECO:0000256" key="1">
    <source>
        <dbReference type="ARBA" id="ARBA00001961"/>
    </source>
</evidence>
<keyword evidence="6" id="KW-0408">Iron</keyword>
<dbReference type="PANTHER" id="PTHR24014:SF4">
    <property type="entry name" value="2-OXOGLUTARATE AND IRON-DEPENDENT OXYGENASE DOMAIN-CONTAINING PROTEIN 2"/>
    <property type="match status" value="1"/>
</dbReference>
<dbReference type="PROSITE" id="PS51471">
    <property type="entry name" value="FE2OG_OXY"/>
    <property type="match status" value="1"/>
</dbReference>
<protein>
    <recommendedName>
        <fullName evidence="9">Fe2OG dioxygenase domain-containing protein</fullName>
    </recommendedName>
</protein>
<feature type="region of interest" description="Disordered" evidence="7">
    <location>
        <begin position="598"/>
        <end position="617"/>
    </location>
</feature>
<feature type="signal peptide" evidence="8">
    <location>
        <begin position="1"/>
        <end position="21"/>
    </location>
</feature>
<dbReference type="SMART" id="SM00702">
    <property type="entry name" value="P4Hc"/>
    <property type="match status" value="1"/>
</dbReference>
<comment type="caution">
    <text evidence="10">The sequence shown here is derived from an EMBL/GenBank/DDBJ whole genome shotgun (WGS) entry which is preliminary data.</text>
</comment>
<proteinExistence type="predicted"/>
<dbReference type="PANTHER" id="PTHR24014">
    <property type="entry name" value="2-OXOGLUTARATE AND IRON-DEPENDENT OXYGENASE DOMAIN-CONTAINING PROTEIN 2"/>
    <property type="match status" value="1"/>
</dbReference>
<feature type="domain" description="Fe2OG dioxygenase" evidence="9">
    <location>
        <begin position="432"/>
        <end position="526"/>
    </location>
</feature>
<comment type="cofactor">
    <cofactor evidence="1">
        <name>L-ascorbate</name>
        <dbReference type="ChEBI" id="CHEBI:38290"/>
    </cofactor>
</comment>
<dbReference type="EMBL" id="CAXAMN010018779">
    <property type="protein sequence ID" value="CAK9053051.1"/>
    <property type="molecule type" value="Genomic_DNA"/>
</dbReference>
<evidence type="ECO:0000256" key="8">
    <source>
        <dbReference type="SAM" id="SignalP"/>
    </source>
</evidence>
<evidence type="ECO:0000313" key="11">
    <source>
        <dbReference type="Proteomes" id="UP001642484"/>
    </source>
</evidence>
<evidence type="ECO:0000256" key="7">
    <source>
        <dbReference type="SAM" id="MobiDB-lite"/>
    </source>
</evidence>
<keyword evidence="4" id="KW-0223">Dioxygenase</keyword>
<dbReference type="Pfam" id="PF25238">
    <property type="entry name" value="OGFOD2-like"/>
    <property type="match status" value="1"/>
</dbReference>
<keyword evidence="11" id="KW-1185">Reference proteome</keyword>
<evidence type="ECO:0000313" key="10">
    <source>
        <dbReference type="EMBL" id="CAK9053051.1"/>
    </source>
</evidence>
<organism evidence="10 11">
    <name type="scientific">Durusdinium trenchii</name>
    <dbReference type="NCBI Taxonomy" id="1381693"/>
    <lineage>
        <taxon>Eukaryota</taxon>
        <taxon>Sar</taxon>
        <taxon>Alveolata</taxon>
        <taxon>Dinophyceae</taxon>
        <taxon>Suessiales</taxon>
        <taxon>Symbiodiniaceae</taxon>
        <taxon>Durusdinium</taxon>
    </lineage>
</organism>
<evidence type="ECO:0000256" key="2">
    <source>
        <dbReference type="ARBA" id="ARBA00022723"/>
    </source>
</evidence>
<reference evidence="10 11" key="1">
    <citation type="submission" date="2024-02" db="EMBL/GenBank/DDBJ databases">
        <authorList>
            <person name="Chen Y."/>
            <person name="Shah S."/>
            <person name="Dougan E. K."/>
            <person name="Thang M."/>
            <person name="Chan C."/>
        </authorList>
    </citation>
    <scope>NUCLEOTIDE SEQUENCE [LARGE SCALE GENOMIC DNA]</scope>
</reference>
<feature type="chain" id="PRO_5047436338" description="Fe2OG dioxygenase domain-containing protein" evidence="8">
    <location>
        <begin position="22"/>
        <end position="630"/>
    </location>
</feature>
<keyword evidence="8" id="KW-0732">Signal</keyword>
<accession>A0ABP0MNI5</accession>
<dbReference type="Proteomes" id="UP001642484">
    <property type="component" value="Unassembled WGS sequence"/>
</dbReference>
<evidence type="ECO:0000259" key="9">
    <source>
        <dbReference type="PROSITE" id="PS51471"/>
    </source>
</evidence>
<name>A0ABP0MNI5_9DINO</name>
<keyword evidence="2" id="KW-0479">Metal-binding</keyword>
<keyword evidence="5" id="KW-0560">Oxidoreductase</keyword>
<dbReference type="InterPro" id="IPR006620">
    <property type="entry name" value="Pro_4_hyd_alph"/>
</dbReference>
<evidence type="ECO:0000256" key="6">
    <source>
        <dbReference type="ARBA" id="ARBA00023004"/>
    </source>
</evidence>
<evidence type="ECO:0000256" key="3">
    <source>
        <dbReference type="ARBA" id="ARBA00022896"/>
    </source>
</evidence>